<dbReference type="RefSeq" id="WP_083560657.1">
    <property type="nucleotide sequence ID" value="NZ_AQQV01000001.1"/>
</dbReference>
<keyword evidence="3" id="KW-1185">Reference proteome</keyword>
<organism evidence="2 3">
    <name type="scientific">Oceanococcus atlanticus</name>
    <dbReference type="NCBI Taxonomy" id="1317117"/>
    <lineage>
        <taxon>Bacteria</taxon>
        <taxon>Pseudomonadati</taxon>
        <taxon>Pseudomonadota</taxon>
        <taxon>Gammaproteobacteria</taxon>
        <taxon>Chromatiales</taxon>
        <taxon>Oceanococcaceae</taxon>
        <taxon>Oceanococcus</taxon>
    </lineage>
</organism>
<dbReference type="Proteomes" id="UP000192342">
    <property type="component" value="Unassembled WGS sequence"/>
</dbReference>
<dbReference type="Pfam" id="PF12833">
    <property type="entry name" value="HTH_18"/>
    <property type="match status" value="1"/>
</dbReference>
<comment type="caution">
    <text evidence="2">The sequence shown here is derived from an EMBL/GenBank/DDBJ whole genome shotgun (WGS) entry which is preliminary data.</text>
</comment>
<evidence type="ECO:0000313" key="2">
    <source>
        <dbReference type="EMBL" id="ORE89496.1"/>
    </source>
</evidence>
<dbReference type="InterPro" id="IPR018060">
    <property type="entry name" value="HTH_AraC"/>
</dbReference>
<dbReference type="EMBL" id="AQQV01000001">
    <property type="protein sequence ID" value="ORE89496.1"/>
    <property type="molecule type" value="Genomic_DNA"/>
</dbReference>
<reference evidence="2 3" key="1">
    <citation type="submission" date="2013-04" db="EMBL/GenBank/DDBJ databases">
        <title>Oceanococcus atlanticus 22II-S10r2 Genome Sequencing.</title>
        <authorList>
            <person name="Lai Q."/>
            <person name="Li G."/>
            <person name="Shao Z."/>
        </authorList>
    </citation>
    <scope>NUCLEOTIDE SEQUENCE [LARGE SCALE GENOMIC DNA]</scope>
    <source>
        <strain evidence="2 3">22II-S10r2</strain>
    </source>
</reference>
<feature type="domain" description="HTH araC/xylS-type" evidence="1">
    <location>
        <begin position="158"/>
        <end position="255"/>
    </location>
</feature>
<dbReference type="SMART" id="SM00342">
    <property type="entry name" value="HTH_ARAC"/>
    <property type="match status" value="1"/>
</dbReference>
<dbReference type="GO" id="GO:0043565">
    <property type="term" value="F:sequence-specific DNA binding"/>
    <property type="evidence" value="ECO:0007669"/>
    <property type="project" value="InterPro"/>
</dbReference>
<dbReference type="STRING" id="1317117.ATO7_06435"/>
<evidence type="ECO:0000259" key="1">
    <source>
        <dbReference type="PROSITE" id="PS01124"/>
    </source>
</evidence>
<dbReference type="OrthoDB" id="9809338at2"/>
<proteinExistence type="predicted"/>
<evidence type="ECO:0000313" key="3">
    <source>
        <dbReference type="Proteomes" id="UP000192342"/>
    </source>
</evidence>
<dbReference type="PROSITE" id="PS01124">
    <property type="entry name" value="HTH_ARAC_FAMILY_2"/>
    <property type="match status" value="1"/>
</dbReference>
<accession>A0A1Y1SIM0</accession>
<sequence>MSSAATQIYYWPRSFLLRSFRFEQVRQYQRASVTLIVAASGGFGITTQGLGETQCSGVLLGPSSRRQGLRIAGADMREAVWILDVAPGTLQHRGLLDVLQRRPEARLSSAQLGRLQPLFAAQAEQPVLPPAQAQALHAQAVDALLPERASRPLDPRVAQVLQMLGERCLDEIEISELAASVELSESRLRSLVRRELASNLVQVSRWSAAWQTMLHWQPGMTLTDAAHAAGFHDLPHANRTANQMFGLSPSRALDSERVLLVPCAEPIAS</sequence>
<dbReference type="Gene3D" id="1.10.10.60">
    <property type="entry name" value="Homeodomain-like"/>
    <property type="match status" value="1"/>
</dbReference>
<protein>
    <submittedName>
        <fullName evidence="2">AraC family transcriptional regulator</fullName>
    </submittedName>
</protein>
<dbReference type="AlphaFoldDB" id="A0A1Y1SIM0"/>
<gene>
    <name evidence="2" type="ORF">ATO7_06435</name>
</gene>
<name>A0A1Y1SIM0_9GAMM</name>
<dbReference type="GO" id="GO:0003700">
    <property type="term" value="F:DNA-binding transcription factor activity"/>
    <property type="evidence" value="ECO:0007669"/>
    <property type="project" value="InterPro"/>
</dbReference>